<feature type="transmembrane region" description="Helical" evidence="1">
    <location>
        <begin position="25"/>
        <end position="43"/>
    </location>
</feature>
<protein>
    <submittedName>
        <fullName evidence="2">Uncharacterized protein</fullName>
    </submittedName>
</protein>
<reference evidence="2" key="1">
    <citation type="journal article" date="2018" name="Sci. Rep.">
        <title>Novel Clade C-I Clostridium difficile strains escape diagnostic tests, differ in pathogenicity potential and carry toxins on extrachromosomal elements.</title>
        <authorList>
            <person name="Ramirez-Vargas G."/>
            <person name="Lopez-Urena D."/>
            <person name="Badilla A."/>
            <person name="Orozco-Aguilar J."/>
            <person name="Murillo T."/>
            <person name="Rojas P."/>
            <person name="Riedel T."/>
            <person name="Overmann J."/>
            <person name="Gonzalez G."/>
            <person name="Chaves-Olarte E."/>
            <person name="Quesada-Gomez C."/>
            <person name="Rodriguez C."/>
        </authorList>
    </citation>
    <scope>NUCLEOTIDE SEQUENCE</scope>
    <source>
        <strain evidence="2">HSJD-312</strain>
        <plasmid evidence="2">pHSJD-312</plasmid>
    </source>
</reference>
<gene>
    <name evidence="2" type="ORF">pHSJD-312_00112</name>
</gene>
<name>A0A386JC24_CLODI</name>
<dbReference type="RefSeq" id="WP_172693325.1">
    <property type="nucleotide sequence ID" value="NZ_MG973074.1"/>
</dbReference>
<organism evidence="2">
    <name type="scientific">Clostridioides difficile</name>
    <name type="common">Peptoclostridium difficile</name>
    <dbReference type="NCBI Taxonomy" id="1496"/>
    <lineage>
        <taxon>Bacteria</taxon>
        <taxon>Bacillati</taxon>
        <taxon>Bacillota</taxon>
        <taxon>Clostridia</taxon>
        <taxon>Peptostreptococcales</taxon>
        <taxon>Peptostreptococcaceae</taxon>
        <taxon>Clostridioides</taxon>
    </lineage>
</organism>
<evidence type="ECO:0000313" key="2">
    <source>
        <dbReference type="EMBL" id="AYD68733.1"/>
    </source>
</evidence>
<keyword evidence="2" id="KW-0614">Plasmid</keyword>
<keyword evidence="1" id="KW-0472">Membrane</keyword>
<dbReference type="AlphaFoldDB" id="A0A386JC24"/>
<dbReference type="EMBL" id="MG973074">
    <property type="protein sequence ID" value="AYD68733.1"/>
    <property type="molecule type" value="Genomic_DNA"/>
</dbReference>
<evidence type="ECO:0000256" key="1">
    <source>
        <dbReference type="SAM" id="Phobius"/>
    </source>
</evidence>
<keyword evidence="1" id="KW-0812">Transmembrane</keyword>
<proteinExistence type="predicted"/>
<accession>A0A386JC24</accession>
<geneLocation type="plasmid" evidence="2">
    <name>pHSJD-312</name>
</geneLocation>
<sequence length="65" mass="7642">MKEKKKNIDLSKDKKKRCLSERQRAIIECIIILFLILLGPLLGRKAIEYISPLMQEKIIEMIEKS</sequence>
<keyword evidence="1" id="KW-1133">Transmembrane helix</keyword>